<dbReference type="GO" id="GO:0010436">
    <property type="term" value="F:carotenoid dioxygenase activity"/>
    <property type="evidence" value="ECO:0007669"/>
    <property type="project" value="TreeGrafter"/>
</dbReference>
<proteinExistence type="inferred from homology"/>
<evidence type="ECO:0000256" key="2">
    <source>
        <dbReference type="ARBA" id="ARBA00022723"/>
    </source>
</evidence>
<dbReference type="Proteomes" id="UP000237347">
    <property type="component" value="Unassembled WGS sequence"/>
</dbReference>
<comment type="cofactor">
    <cofactor evidence="8">
        <name>Fe(2+)</name>
        <dbReference type="ChEBI" id="CHEBI:29033"/>
    </cofactor>
    <text evidence="8">Binds 1 Fe(2+) ion per subunit.</text>
</comment>
<keyword evidence="4" id="KW-0560">Oxidoreductase</keyword>
<evidence type="ECO:0000256" key="7">
    <source>
        <dbReference type="ARBA" id="ARBA00048709"/>
    </source>
</evidence>
<dbReference type="PANTHER" id="PTHR10543">
    <property type="entry name" value="BETA-CAROTENE DIOXYGENASE"/>
    <property type="match status" value="1"/>
</dbReference>
<comment type="similarity">
    <text evidence="1">Belongs to the carotenoid oxygenase family.</text>
</comment>
<dbReference type="EMBL" id="PKMF04000100">
    <property type="protein sequence ID" value="KAK7850448.1"/>
    <property type="molecule type" value="Genomic_DNA"/>
</dbReference>
<feature type="binding site" evidence="8">
    <location>
        <position position="210"/>
    </location>
    <ligand>
        <name>Fe cation</name>
        <dbReference type="ChEBI" id="CHEBI:24875"/>
        <note>catalytic</note>
    </ligand>
</feature>
<reference evidence="10 11" key="1">
    <citation type="journal article" date="2018" name="Sci. Data">
        <title>The draft genome sequence of cork oak.</title>
        <authorList>
            <person name="Ramos A.M."/>
            <person name="Usie A."/>
            <person name="Barbosa P."/>
            <person name="Barros P.M."/>
            <person name="Capote T."/>
            <person name="Chaves I."/>
            <person name="Simoes F."/>
            <person name="Abreu I."/>
            <person name="Carrasquinho I."/>
            <person name="Faro C."/>
            <person name="Guimaraes J.B."/>
            <person name="Mendonca D."/>
            <person name="Nobrega F."/>
            <person name="Rodrigues L."/>
            <person name="Saibo N.J.M."/>
            <person name="Varela M.C."/>
            <person name="Egas C."/>
            <person name="Matos J."/>
            <person name="Miguel C.M."/>
            <person name="Oliveira M.M."/>
            <person name="Ricardo C.P."/>
            <person name="Goncalves S."/>
        </authorList>
    </citation>
    <scope>NUCLEOTIDE SEQUENCE [LARGE SCALE GENOMIC DNA]</scope>
    <source>
        <strain evidence="11">cv. HL8</strain>
    </source>
</reference>
<feature type="transmembrane region" description="Helical" evidence="9">
    <location>
        <begin position="129"/>
        <end position="152"/>
    </location>
</feature>
<keyword evidence="9" id="KW-0472">Membrane</keyword>
<sequence>MWFRCVPDTLTGKPAVDKSASSGDIVGDVLISLTGINLLHLIMPLWPMTLNVKYVSQVGPNPKFTPVAGYNWFDGDGCNLVLRVKHNRGVIMVHGLRIKDGKATDVSLYVRTSKLQQKEYFGAANFLRFLLFFSSLLLGDLTGLFGLIMMIMRMLRVKLKVLDISYGTGTELRLFSLQYLDVLKVLEDGDLQTLGMLDYDKRLAHSFPAHPKVDPFTESSHSGEMFTFGSSNSPPYITYRVTSKDGFMHDPVPITILS</sequence>
<dbReference type="GO" id="GO:0046872">
    <property type="term" value="F:metal ion binding"/>
    <property type="evidence" value="ECO:0007669"/>
    <property type="project" value="UniProtKB-KW"/>
</dbReference>
<dbReference type="InterPro" id="IPR004294">
    <property type="entry name" value="Carotenoid_Oase"/>
</dbReference>
<comment type="caution">
    <text evidence="10">The sequence shown here is derived from an EMBL/GenBank/DDBJ whole genome shotgun (WGS) entry which is preliminary data.</text>
</comment>
<gene>
    <name evidence="10" type="primary">CCD1_11</name>
    <name evidence="10" type="ORF">CFP56_000862</name>
</gene>
<evidence type="ECO:0000313" key="11">
    <source>
        <dbReference type="Proteomes" id="UP000237347"/>
    </source>
</evidence>
<evidence type="ECO:0000256" key="3">
    <source>
        <dbReference type="ARBA" id="ARBA00022964"/>
    </source>
</evidence>
<name>A0AAW0LHP7_QUESU</name>
<dbReference type="AlphaFoldDB" id="A0AAW0LHP7"/>
<comment type="catalytic activity">
    <reaction evidence="7">
        <text>all-trans-zeaxanthin + 2 O2 = 4,9-dimethyldodeca-2,4,6,8,10-pentaenedial + 2 (3R)-hydroxy-beta-ionone</text>
        <dbReference type="Rhea" id="RHEA:26393"/>
        <dbReference type="ChEBI" id="CHEBI:15379"/>
        <dbReference type="ChEBI" id="CHEBI:27547"/>
        <dbReference type="ChEBI" id="CHEBI:53171"/>
        <dbReference type="ChEBI" id="CHEBI:53173"/>
        <dbReference type="EC" id="1.14.99.n4"/>
    </reaction>
</comment>
<evidence type="ECO:0000256" key="9">
    <source>
        <dbReference type="SAM" id="Phobius"/>
    </source>
</evidence>
<dbReference type="GO" id="GO:0016121">
    <property type="term" value="P:carotene catabolic process"/>
    <property type="evidence" value="ECO:0007669"/>
    <property type="project" value="TreeGrafter"/>
</dbReference>
<keyword evidence="2 8" id="KW-0479">Metal-binding</keyword>
<evidence type="ECO:0000256" key="8">
    <source>
        <dbReference type="PIRSR" id="PIRSR604294-1"/>
    </source>
</evidence>
<accession>A0AAW0LHP7</accession>
<dbReference type="PANTHER" id="PTHR10543:SF89">
    <property type="entry name" value="CAROTENOID 9,10(9',10')-CLEAVAGE DIOXYGENASE 1"/>
    <property type="match status" value="1"/>
</dbReference>
<evidence type="ECO:0000256" key="5">
    <source>
        <dbReference type="ARBA" id="ARBA00023004"/>
    </source>
</evidence>
<evidence type="ECO:0000313" key="10">
    <source>
        <dbReference type="EMBL" id="KAK7850448.1"/>
    </source>
</evidence>
<protein>
    <recommendedName>
        <fullName evidence="6">carotenoid 9,10-dioxygenase</fullName>
        <ecNumber evidence="6">1.14.99.n4</ecNumber>
    </recommendedName>
</protein>
<keyword evidence="11" id="KW-1185">Reference proteome</keyword>
<organism evidence="10 11">
    <name type="scientific">Quercus suber</name>
    <name type="common">Cork oak</name>
    <dbReference type="NCBI Taxonomy" id="58331"/>
    <lineage>
        <taxon>Eukaryota</taxon>
        <taxon>Viridiplantae</taxon>
        <taxon>Streptophyta</taxon>
        <taxon>Embryophyta</taxon>
        <taxon>Tracheophyta</taxon>
        <taxon>Spermatophyta</taxon>
        <taxon>Magnoliopsida</taxon>
        <taxon>eudicotyledons</taxon>
        <taxon>Gunneridae</taxon>
        <taxon>Pentapetalae</taxon>
        <taxon>rosids</taxon>
        <taxon>fabids</taxon>
        <taxon>Fagales</taxon>
        <taxon>Fagaceae</taxon>
        <taxon>Quercus</taxon>
    </lineage>
</organism>
<dbReference type="EC" id="1.14.99.n4" evidence="6"/>
<keyword evidence="9" id="KW-0812">Transmembrane</keyword>
<dbReference type="Pfam" id="PF03055">
    <property type="entry name" value="RPE65"/>
    <property type="match status" value="1"/>
</dbReference>
<evidence type="ECO:0000256" key="6">
    <source>
        <dbReference type="ARBA" id="ARBA00039084"/>
    </source>
</evidence>
<keyword evidence="5 8" id="KW-0408">Iron</keyword>
<keyword evidence="9" id="KW-1133">Transmembrane helix</keyword>
<keyword evidence="3" id="KW-0223">Dioxygenase</keyword>
<evidence type="ECO:0000256" key="1">
    <source>
        <dbReference type="ARBA" id="ARBA00006787"/>
    </source>
</evidence>
<dbReference type="GO" id="GO:0009570">
    <property type="term" value="C:chloroplast stroma"/>
    <property type="evidence" value="ECO:0007669"/>
    <property type="project" value="TreeGrafter"/>
</dbReference>
<evidence type="ECO:0000256" key="4">
    <source>
        <dbReference type="ARBA" id="ARBA00023002"/>
    </source>
</evidence>